<dbReference type="GeneID" id="77488387"/>
<dbReference type="InterPro" id="IPR010712">
    <property type="entry name" value="Arsenical-R_ArsD"/>
</dbReference>
<dbReference type="NCBIfam" id="NF033727">
    <property type="entry name" value="chaperon_ArsD"/>
    <property type="match status" value="1"/>
</dbReference>
<proteinExistence type="predicted"/>
<gene>
    <name evidence="1" type="primary">arsD</name>
    <name evidence="1" type="ORF">JZO76_05640</name>
</gene>
<evidence type="ECO:0000313" key="1">
    <source>
        <dbReference type="EMBL" id="MBO0449015.1"/>
    </source>
</evidence>
<comment type="caution">
    <text evidence="1">The sequence shown here is derived from an EMBL/GenBank/DDBJ whole genome shotgun (WGS) entry which is preliminary data.</text>
</comment>
<name>A0ABS3H6D2_9ENTE</name>
<dbReference type="Gene3D" id="3.40.30.10">
    <property type="entry name" value="Glutaredoxin"/>
    <property type="match status" value="1"/>
</dbReference>
<protein>
    <submittedName>
        <fullName evidence="1">Arsenite efflux transporter metallochaperone ArsD</fullName>
    </submittedName>
</protein>
<keyword evidence="2" id="KW-1185">Reference proteome</keyword>
<dbReference type="RefSeq" id="WP_029487385.1">
    <property type="nucleotide sequence ID" value="NZ_JAFLVT010000008.1"/>
</dbReference>
<organism evidence="1 2">
    <name type="scientific">Candidatus Enterococcus myersii</name>
    <dbReference type="NCBI Taxonomy" id="2815322"/>
    <lineage>
        <taxon>Bacteria</taxon>
        <taxon>Bacillati</taxon>
        <taxon>Bacillota</taxon>
        <taxon>Bacilli</taxon>
        <taxon>Lactobacillales</taxon>
        <taxon>Enterococcaceae</taxon>
        <taxon>Enterococcus</taxon>
    </lineage>
</organism>
<evidence type="ECO:0000313" key="2">
    <source>
        <dbReference type="Proteomes" id="UP000664256"/>
    </source>
</evidence>
<dbReference type="Proteomes" id="UP000664256">
    <property type="component" value="Unassembled WGS sequence"/>
</dbReference>
<reference evidence="1 2" key="1">
    <citation type="submission" date="2021-03" db="EMBL/GenBank/DDBJ databases">
        <title>Enterococcal diversity collection.</title>
        <authorList>
            <person name="Gilmore M.S."/>
            <person name="Schwartzman J."/>
            <person name="Van Tyne D."/>
            <person name="Martin M."/>
            <person name="Earl A.M."/>
            <person name="Manson A.L."/>
            <person name="Straub T."/>
            <person name="Salamzade R."/>
            <person name="Saavedra J."/>
            <person name="Lebreton F."/>
            <person name="Prichula J."/>
            <person name="Schaufler K."/>
            <person name="Gaca A."/>
            <person name="Sgardioli B."/>
            <person name="Wagenaar J."/>
            <person name="Strong T."/>
        </authorList>
    </citation>
    <scope>NUCLEOTIDE SEQUENCE [LARGE SCALE GENOMIC DNA]</scope>
    <source>
        <strain evidence="1 2">MJM12</strain>
    </source>
</reference>
<dbReference type="Pfam" id="PF06953">
    <property type="entry name" value="ArsD"/>
    <property type="match status" value="1"/>
</dbReference>
<sequence>MKKLELFEPAMCCSTGVCGPSVDEELLMVTSVFENFEGLDSIDASRHNLTSDPDAFVKNPTILKLLQENGNDILPITLLDGKIVKEGSYPTLEEFGKYGEVRFVVQSASSGSCCGGNNGSEGCC</sequence>
<accession>A0ABS3H6D2</accession>
<dbReference type="EMBL" id="JAFLVT010000008">
    <property type="protein sequence ID" value="MBO0449015.1"/>
    <property type="molecule type" value="Genomic_DNA"/>
</dbReference>